<organism evidence="4 5">
    <name type="scientific">Weissella confusa</name>
    <name type="common">Lactobacillus confusus</name>
    <dbReference type="NCBI Taxonomy" id="1583"/>
    <lineage>
        <taxon>Bacteria</taxon>
        <taxon>Bacillati</taxon>
        <taxon>Bacillota</taxon>
        <taxon>Bacilli</taxon>
        <taxon>Lactobacillales</taxon>
        <taxon>Lactobacillaceae</taxon>
        <taxon>Weissella</taxon>
    </lineage>
</organism>
<dbReference type="Pfam" id="PF13302">
    <property type="entry name" value="Acetyltransf_3"/>
    <property type="match status" value="1"/>
</dbReference>
<dbReference type="PANTHER" id="PTHR43415:SF6">
    <property type="entry name" value="SPERMIDINE N(1)-ACETYLTRANSFERASE"/>
    <property type="match status" value="1"/>
</dbReference>
<dbReference type="CDD" id="cd04301">
    <property type="entry name" value="NAT_SF"/>
    <property type="match status" value="1"/>
</dbReference>
<evidence type="ECO:0000313" key="5">
    <source>
        <dbReference type="Proteomes" id="UP000728106"/>
    </source>
</evidence>
<comment type="caution">
    <text evidence="4">The sequence shown here is derived from an EMBL/GenBank/DDBJ whole genome shotgun (WGS) entry which is preliminary data.</text>
</comment>
<dbReference type="AlphaFoldDB" id="A0A1K0FFI4"/>
<dbReference type="EMBL" id="JAAOCP010000007">
    <property type="protein sequence ID" value="MBJ7639081.1"/>
    <property type="molecule type" value="Genomic_DNA"/>
</dbReference>
<dbReference type="InterPro" id="IPR016181">
    <property type="entry name" value="Acyl_CoA_acyltransferase"/>
</dbReference>
<sequence>MIIRPLEKVDLEFIYQQENTRNAMALWFEEPYSSFDELSLLYDKHILDQSERRFIVQEDDGTPVGVVEIMDIDLLHRTAEIQVYINSAFTGNGYATKAMAYGVRYGFNNLNLHKLYLYVDVKNASAIHIYEKLGFRREGTLIEQFFAEGQYHDSYFMGMLHNEYRDWVAAQK</sequence>
<dbReference type="RefSeq" id="WP_003608341.1">
    <property type="nucleotide sequence ID" value="NZ_ALXH01000146.1"/>
</dbReference>
<name>A0A1K0FFI4_WEICO</name>
<protein>
    <submittedName>
        <fullName evidence="4">GNAT family N-acetyltransferase</fullName>
    </submittedName>
</protein>
<dbReference type="SUPFAM" id="SSF55729">
    <property type="entry name" value="Acyl-CoA N-acyltransferases (Nat)"/>
    <property type="match status" value="1"/>
</dbReference>
<gene>
    <name evidence="2" type="ORF">H7R52_11015</name>
    <name evidence="4" type="ORF">HAU20_06760</name>
    <name evidence="3" type="ORF">HAU43_02510</name>
</gene>
<dbReference type="InterPro" id="IPR000182">
    <property type="entry name" value="GNAT_dom"/>
</dbReference>
<reference evidence="4" key="1">
    <citation type="submission" date="2020-02" db="EMBL/GenBank/DDBJ databases">
        <authorList>
            <person name="Fontana A."/>
            <person name="Patrone V."/>
            <person name="Morelli L."/>
        </authorList>
    </citation>
    <scope>NUCLEOTIDE SEQUENCE</scope>
    <source>
        <strain evidence="3">CCUG 30943</strain>
        <strain evidence="4">CCUG 43002</strain>
    </source>
</reference>
<dbReference type="Proteomes" id="UP000650485">
    <property type="component" value="Unassembled WGS sequence"/>
</dbReference>
<reference evidence="2" key="2">
    <citation type="submission" date="2020-08" db="EMBL/GenBank/DDBJ databases">
        <title>Complete genome sequence of Weissella confusa strain FS54 provides insights into metabolic potential.</title>
        <authorList>
            <person name="Fhoula I."/>
            <person name="Najjari A."/>
            <person name="Lekired A."/>
            <person name="Bessrour-Aouam N."/>
            <person name="Jaballah S."/>
            <person name="Klibi N."/>
            <person name="Ouzari H.-I."/>
        </authorList>
    </citation>
    <scope>NUCLEOTIDE SEQUENCE</scope>
    <source>
        <strain evidence="2">FS54</strain>
    </source>
</reference>
<dbReference type="PROSITE" id="PS51186">
    <property type="entry name" value="GNAT"/>
    <property type="match status" value="1"/>
</dbReference>
<dbReference type="Proteomes" id="UP000728106">
    <property type="component" value="Unassembled WGS sequence"/>
</dbReference>
<feature type="domain" description="N-acetyltransferase" evidence="1">
    <location>
        <begin position="1"/>
        <end position="162"/>
    </location>
</feature>
<evidence type="ECO:0000313" key="4">
    <source>
        <dbReference type="EMBL" id="MBJ7639081.1"/>
    </source>
</evidence>
<dbReference type="STRING" id="1583.IV69_GL000314"/>
<evidence type="ECO:0000313" key="3">
    <source>
        <dbReference type="EMBL" id="MBJ7631978.1"/>
    </source>
</evidence>
<dbReference type="GO" id="GO:0004145">
    <property type="term" value="F:diamine N-acetyltransferase activity"/>
    <property type="evidence" value="ECO:0007669"/>
    <property type="project" value="TreeGrafter"/>
</dbReference>
<dbReference type="EMBL" id="JACSZT010000008">
    <property type="protein sequence ID" value="MBC6499191.1"/>
    <property type="molecule type" value="Genomic_DNA"/>
</dbReference>
<dbReference type="GeneID" id="57978941"/>
<evidence type="ECO:0000313" key="2">
    <source>
        <dbReference type="EMBL" id="MBC6499191.1"/>
    </source>
</evidence>
<dbReference type="EMBL" id="JAAOCX010000002">
    <property type="protein sequence ID" value="MBJ7631978.1"/>
    <property type="molecule type" value="Genomic_DNA"/>
</dbReference>
<dbReference type="Proteomes" id="UP000808038">
    <property type="component" value="Unassembled WGS sequence"/>
</dbReference>
<reference evidence="4 5" key="3">
    <citation type="journal article" date="2021" name="Int. J. Food Microbiol.">
        <title>Safety demonstration of a microbial species for use in the food chain: Weissella confusa.</title>
        <authorList>
            <person name="Bourdichon F."/>
            <person name="Patrone V."/>
            <person name="Fontana A."/>
            <person name="Milani G."/>
            <person name="Morelli L."/>
        </authorList>
    </citation>
    <scope>NUCLEOTIDE SEQUENCE [LARGE SCALE GENOMIC DNA]</scope>
    <source>
        <strain evidence="3">CCUG 30943</strain>
        <strain evidence="4 5">CCUG 43002</strain>
    </source>
</reference>
<accession>A0A1K0FFI4</accession>
<dbReference type="OrthoDB" id="9810880at2"/>
<dbReference type="PANTHER" id="PTHR43415">
    <property type="entry name" value="SPERMIDINE N(1)-ACETYLTRANSFERASE"/>
    <property type="match status" value="1"/>
</dbReference>
<keyword evidence="5" id="KW-1185">Reference proteome</keyword>
<proteinExistence type="predicted"/>
<dbReference type="Gene3D" id="3.40.630.30">
    <property type="match status" value="1"/>
</dbReference>
<evidence type="ECO:0000259" key="1">
    <source>
        <dbReference type="PROSITE" id="PS51186"/>
    </source>
</evidence>